<accession>A0A136A639</accession>
<dbReference type="OrthoDB" id="4119964at2"/>
<evidence type="ECO:0000313" key="2">
    <source>
        <dbReference type="Proteomes" id="UP000070299"/>
    </source>
</evidence>
<dbReference type="Proteomes" id="UP000070299">
    <property type="component" value="Unassembled WGS sequence"/>
</dbReference>
<dbReference type="EMBL" id="LSNE01000002">
    <property type="protein sequence ID" value="KXI30688.1"/>
    <property type="molecule type" value="Genomic_DNA"/>
</dbReference>
<dbReference type="InterPro" id="IPR021352">
    <property type="entry name" value="DUF2971"/>
</dbReference>
<dbReference type="AlphaFoldDB" id="A0A136A639"/>
<evidence type="ECO:0000313" key="1">
    <source>
        <dbReference type="EMBL" id="KXI30688.1"/>
    </source>
</evidence>
<comment type="caution">
    <text evidence="1">The sequence shown here is derived from an EMBL/GenBank/DDBJ whole genome shotgun (WGS) entry which is preliminary data.</text>
</comment>
<proteinExistence type="predicted"/>
<evidence type="ECO:0008006" key="3">
    <source>
        <dbReference type="Google" id="ProtNLM"/>
    </source>
</evidence>
<keyword evidence="2" id="KW-1185">Reference proteome</keyword>
<sequence length="309" mass="36724">MKLLYKYMSNPEYFLKEGYIRATQLSALNDPFEATYCKEALSELCPHFEIFESPSDLISYIEINKNKIGVISLTEAKDNLLMWSHYANEHKGAVIGFWAQSAFDGNMFLHLHKPQLNSTSMFSNFEMFLGECLPIMYRKQPRYRVDQFDFDYSNISAEGEDRILFEIFQQKSDEWIYEKEHRVTLRLDQADKVVVYDIKRLENKHVLKRLLEIGSEDWEGRFTVYLDQITDKIERETYANNLVEFSLDPRSLYLFKVGAVNSIIYGLNVSESMIESYQHYFDKYRNIEQWKASINRDYYILKFDEIKPT</sequence>
<protein>
    <recommendedName>
        <fullName evidence="3">DUF2971 domain-containing protein</fullName>
    </recommendedName>
</protein>
<reference evidence="2" key="1">
    <citation type="submission" date="2016-02" db="EMBL/GenBank/DDBJ databases">
        <authorList>
            <person name="Schultz-Johansen M."/>
            <person name="Glaring M.A."/>
            <person name="Bech P.K."/>
            <person name="Stougaard P."/>
        </authorList>
    </citation>
    <scope>NUCLEOTIDE SEQUENCE [LARGE SCALE GENOMIC DNA]</scope>
    <source>
        <strain evidence="2">S66</strain>
    </source>
</reference>
<name>A0A136A639_9ALTE</name>
<organism evidence="1 2">
    <name type="scientific">Paraglaciecola hydrolytica</name>
    <dbReference type="NCBI Taxonomy" id="1799789"/>
    <lineage>
        <taxon>Bacteria</taxon>
        <taxon>Pseudomonadati</taxon>
        <taxon>Pseudomonadota</taxon>
        <taxon>Gammaproteobacteria</taxon>
        <taxon>Alteromonadales</taxon>
        <taxon>Alteromonadaceae</taxon>
        <taxon>Paraglaciecola</taxon>
    </lineage>
</organism>
<dbReference type="RefSeq" id="WP_068371480.1">
    <property type="nucleotide sequence ID" value="NZ_LSNE01000002.1"/>
</dbReference>
<gene>
    <name evidence="1" type="ORF">AX660_04460</name>
</gene>
<dbReference type="Pfam" id="PF11185">
    <property type="entry name" value="DUF2971"/>
    <property type="match status" value="1"/>
</dbReference>